<dbReference type="GeneID" id="24164910"/>
<dbReference type="VEuPathDB" id="FungiDB:CIMG_13283"/>
<evidence type="ECO:0000313" key="2">
    <source>
        <dbReference type="Proteomes" id="UP000001261"/>
    </source>
</evidence>
<dbReference type="AlphaFoldDB" id="A0A0D8JU94"/>
<dbReference type="KEGG" id="cim:CIMG_13283"/>
<proteinExistence type="predicted"/>
<sequence length="129" mass="14472">MQVVAVFDFKAKSEYCKAVSPNDSRIDYGPRNKAPHSFKDLGQPIRLQVIFASARPEHRKKSRRVLRTPYCTQKPQVTSAFSATPWVTPRKLGLEHSPAGSCYMSGSAQTVECPLSVVFTKGRSWRDRG</sequence>
<reference evidence="2" key="2">
    <citation type="journal article" date="2010" name="Genome Res.">
        <title>Population genomic sequencing of Coccidioides fungi reveals recent hybridization and transposon control.</title>
        <authorList>
            <person name="Neafsey D.E."/>
            <person name="Barker B.M."/>
            <person name="Sharpton T.J."/>
            <person name="Stajich J.E."/>
            <person name="Park D.J."/>
            <person name="Whiston E."/>
            <person name="Hung C.-Y."/>
            <person name="McMahan C."/>
            <person name="White J."/>
            <person name="Sykes S."/>
            <person name="Heiman D."/>
            <person name="Young S."/>
            <person name="Zeng Q."/>
            <person name="Abouelleil A."/>
            <person name="Aftuck L."/>
            <person name="Bessette D."/>
            <person name="Brown A."/>
            <person name="FitzGerald M."/>
            <person name="Lui A."/>
            <person name="Macdonald J.P."/>
            <person name="Priest M."/>
            <person name="Orbach M.J."/>
            <person name="Galgiani J.N."/>
            <person name="Kirkland T.N."/>
            <person name="Cole G.T."/>
            <person name="Birren B.W."/>
            <person name="Henn M.R."/>
            <person name="Taylor J.W."/>
            <person name="Rounsley S.D."/>
        </authorList>
    </citation>
    <scope>GENOME REANNOTATION</scope>
    <source>
        <strain evidence="2">RS</strain>
    </source>
</reference>
<dbReference type="EMBL" id="GG704913">
    <property type="protein sequence ID" value="KJF60862.1"/>
    <property type="molecule type" value="Genomic_DNA"/>
</dbReference>
<keyword evidence="2" id="KW-1185">Reference proteome</keyword>
<accession>A0A0D8JU94</accession>
<dbReference type="Proteomes" id="UP000001261">
    <property type="component" value="Unassembled WGS sequence"/>
</dbReference>
<name>A0A0D8JU94_COCIM</name>
<dbReference type="RefSeq" id="XP_004445120.1">
    <property type="nucleotide sequence ID" value="XM_004445063.1"/>
</dbReference>
<gene>
    <name evidence="1" type="ORF">CIMG_13283</name>
</gene>
<protein>
    <submittedName>
        <fullName evidence="1">Uncharacterized protein</fullName>
    </submittedName>
</protein>
<organism evidence="1 2">
    <name type="scientific">Coccidioides immitis (strain RS)</name>
    <name type="common">Valley fever fungus</name>
    <dbReference type="NCBI Taxonomy" id="246410"/>
    <lineage>
        <taxon>Eukaryota</taxon>
        <taxon>Fungi</taxon>
        <taxon>Dikarya</taxon>
        <taxon>Ascomycota</taxon>
        <taxon>Pezizomycotina</taxon>
        <taxon>Eurotiomycetes</taxon>
        <taxon>Eurotiomycetidae</taxon>
        <taxon>Onygenales</taxon>
        <taxon>Onygenaceae</taxon>
        <taxon>Coccidioides</taxon>
    </lineage>
</organism>
<dbReference type="InParanoid" id="A0A0D8JU94"/>
<evidence type="ECO:0000313" key="1">
    <source>
        <dbReference type="EMBL" id="KJF60862.1"/>
    </source>
</evidence>
<reference evidence="2" key="1">
    <citation type="journal article" date="2009" name="Genome Res.">
        <title>Comparative genomic analyses of the human fungal pathogens Coccidioides and their relatives.</title>
        <authorList>
            <person name="Sharpton T.J."/>
            <person name="Stajich J.E."/>
            <person name="Rounsley S.D."/>
            <person name="Gardner M.J."/>
            <person name="Wortman J.R."/>
            <person name="Jordar V.S."/>
            <person name="Maiti R."/>
            <person name="Kodira C.D."/>
            <person name="Neafsey D.E."/>
            <person name="Zeng Q."/>
            <person name="Hung C.-Y."/>
            <person name="McMahan C."/>
            <person name="Muszewska A."/>
            <person name="Grynberg M."/>
            <person name="Mandel M.A."/>
            <person name="Kellner E.M."/>
            <person name="Barker B.M."/>
            <person name="Galgiani J.N."/>
            <person name="Orbach M.J."/>
            <person name="Kirkland T.N."/>
            <person name="Cole G.T."/>
            <person name="Henn M.R."/>
            <person name="Birren B.W."/>
            <person name="Taylor J.W."/>
        </authorList>
    </citation>
    <scope>NUCLEOTIDE SEQUENCE [LARGE SCALE GENOMIC DNA]</scope>
    <source>
        <strain evidence="2">RS</strain>
    </source>
</reference>